<evidence type="ECO:0008006" key="4">
    <source>
        <dbReference type="Google" id="ProtNLM"/>
    </source>
</evidence>
<evidence type="ECO:0000256" key="1">
    <source>
        <dbReference type="SAM" id="MobiDB-lite"/>
    </source>
</evidence>
<sequence length="234" mass="24670">MAQPAVNRPAGTGVPDAGPAEPAPASLPAAPGALASRQDHVLIEQALSAIVADIGALDLPVGRPGGDAALAGDPAVTIARQVADMAQGLAALADRLVGQAAVPPDHGISEGDCIAFLETQFRIRRLRGRHLPGLALGEPAWDMLLDLSVAHYWRRETSVNSLCIAADVPSTTALRWINSMTKAGLIVRRPCQRDGRRSFLAIAPDSYAAMLALAADALRTEQRVRSRYQRRNAA</sequence>
<dbReference type="InterPro" id="IPR036390">
    <property type="entry name" value="WH_DNA-bd_sf"/>
</dbReference>
<evidence type="ECO:0000313" key="2">
    <source>
        <dbReference type="EMBL" id="OYQ27633.1"/>
    </source>
</evidence>
<dbReference type="AlphaFoldDB" id="A0A255YEN4"/>
<evidence type="ECO:0000313" key="3">
    <source>
        <dbReference type="Proteomes" id="UP000216991"/>
    </source>
</evidence>
<keyword evidence="3" id="KW-1185">Reference proteome</keyword>
<feature type="compositionally biased region" description="Low complexity" evidence="1">
    <location>
        <begin position="17"/>
        <end position="31"/>
    </location>
</feature>
<comment type="caution">
    <text evidence="2">The sequence shown here is derived from an EMBL/GenBank/DDBJ whole genome shotgun (WGS) entry which is preliminary data.</text>
</comment>
<accession>A0A255YEN4</accession>
<name>A0A255YEN4_9SPHN</name>
<organism evidence="2 3">
    <name type="scientific">Sandarakinorhabdus cyanobacteriorum</name>
    <dbReference type="NCBI Taxonomy" id="1981098"/>
    <lineage>
        <taxon>Bacteria</taxon>
        <taxon>Pseudomonadati</taxon>
        <taxon>Pseudomonadota</taxon>
        <taxon>Alphaproteobacteria</taxon>
        <taxon>Sphingomonadales</taxon>
        <taxon>Sphingosinicellaceae</taxon>
        <taxon>Sandarakinorhabdus</taxon>
    </lineage>
</organism>
<gene>
    <name evidence="2" type="ORF">CHU93_10225</name>
</gene>
<dbReference type="EMBL" id="NOXT01000113">
    <property type="protein sequence ID" value="OYQ27633.1"/>
    <property type="molecule type" value="Genomic_DNA"/>
</dbReference>
<protein>
    <recommendedName>
        <fullName evidence="4">HTH marR-type domain-containing protein</fullName>
    </recommendedName>
</protein>
<proteinExistence type="predicted"/>
<dbReference type="InterPro" id="IPR036388">
    <property type="entry name" value="WH-like_DNA-bd_sf"/>
</dbReference>
<dbReference type="Proteomes" id="UP000216991">
    <property type="component" value="Unassembled WGS sequence"/>
</dbReference>
<dbReference type="SUPFAM" id="SSF46785">
    <property type="entry name" value="Winged helix' DNA-binding domain"/>
    <property type="match status" value="1"/>
</dbReference>
<feature type="region of interest" description="Disordered" evidence="1">
    <location>
        <begin position="1"/>
        <end position="31"/>
    </location>
</feature>
<reference evidence="2 3" key="1">
    <citation type="submission" date="2017-07" db="EMBL/GenBank/DDBJ databases">
        <title>Sandarakinorhabdus cyanobacteriorum sp. nov., a novel bacterium isolated from cyanobacterial aggregates in a eutrophic lake.</title>
        <authorList>
            <person name="Cai H."/>
        </authorList>
    </citation>
    <scope>NUCLEOTIDE SEQUENCE [LARGE SCALE GENOMIC DNA]</scope>
    <source>
        <strain evidence="2 3">TH057</strain>
    </source>
</reference>
<dbReference type="Gene3D" id="1.10.10.10">
    <property type="entry name" value="Winged helix-like DNA-binding domain superfamily/Winged helix DNA-binding domain"/>
    <property type="match status" value="1"/>
</dbReference>